<dbReference type="Pfam" id="PF02633">
    <property type="entry name" value="Creatininase"/>
    <property type="match status" value="1"/>
</dbReference>
<evidence type="ECO:0000256" key="3">
    <source>
        <dbReference type="ARBA" id="ARBA00022801"/>
    </source>
</evidence>
<dbReference type="OrthoDB" id="9801445at2"/>
<evidence type="ECO:0000256" key="4">
    <source>
        <dbReference type="ARBA" id="ARBA00022833"/>
    </source>
</evidence>
<keyword evidence="2" id="KW-0479">Metal-binding</keyword>
<dbReference type="EMBL" id="QKOE01000026">
    <property type="protein sequence ID" value="PZA14591.1"/>
    <property type="molecule type" value="Genomic_DNA"/>
</dbReference>
<comment type="caution">
    <text evidence="6">The sequence shown here is derived from an EMBL/GenBank/DDBJ whole genome shotgun (WGS) entry which is preliminary data.</text>
</comment>
<dbReference type="PANTHER" id="PTHR35005:SF1">
    <property type="entry name" value="2-AMINO-5-FORMYLAMINO-6-RIBOSYLAMINOPYRIMIDIN-4(3H)-ONE 5'-MONOPHOSPHATE DEFORMYLASE"/>
    <property type="match status" value="1"/>
</dbReference>
<gene>
    <name evidence="6" type="ORF">DNK49_20940</name>
</gene>
<dbReference type="Gene3D" id="3.40.50.10310">
    <property type="entry name" value="Creatininase"/>
    <property type="match status" value="1"/>
</dbReference>
<reference evidence="6 7" key="1">
    <citation type="submission" date="2018-06" db="EMBL/GenBank/DDBJ databases">
        <title>Azoarcus communis strain SWub3 genome.</title>
        <authorList>
            <person name="Zorraquino Salvo V."/>
            <person name="Toubiana D."/>
            <person name="Blumwald E."/>
        </authorList>
    </citation>
    <scope>NUCLEOTIDE SEQUENCE [LARGE SCALE GENOMIC DNA]</scope>
    <source>
        <strain evidence="6 7">SWub3</strain>
    </source>
</reference>
<protein>
    <submittedName>
        <fullName evidence="6">Creatininase family protein</fullName>
    </submittedName>
</protein>
<dbReference type="RefSeq" id="WP_110529465.1">
    <property type="nucleotide sequence ID" value="NZ_QKOE01000026.1"/>
</dbReference>
<dbReference type="PANTHER" id="PTHR35005">
    <property type="entry name" value="3-DEHYDRO-SCYLLO-INOSOSE HYDROLASE"/>
    <property type="match status" value="1"/>
</dbReference>
<evidence type="ECO:0000256" key="1">
    <source>
        <dbReference type="ARBA" id="ARBA00001947"/>
    </source>
</evidence>
<keyword evidence="7" id="KW-1185">Reference proteome</keyword>
<dbReference type="SUPFAM" id="SSF102215">
    <property type="entry name" value="Creatininase"/>
    <property type="match status" value="1"/>
</dbReference>
<dbReference type="Proteomes" id="UP000248259">
    <property type="component" value="Unassembled WGS sequence"/>
</dbReference>
<dbReference type="GO" id="GO:0016811">
    <property type="term" value="F:hydrolase activity, acting on carbon-nitrogen (but not peptide) bonds, in linear amides"/>
    <property type="evidence" value="ECO:0007669"/>
    <property type="project" value="TreeGrafter"/>
</dbReference>
<accession>A0A323UQT2</accession>
<evidence type="ECO:0000256" key="5">
    <source>
        <dbReference type="ARBA" id="ARBA00024029"/>
    </source>
</evidence>
<comment type="cofactor">
    <cofactor evidence="1">
        <name>Zn(2+)</name>
        <dbReference type="ChEBI" id="CHEBI:29105"/>
    </cofactor>
</comment>
<dbReference type="AlphaFoldDB" id="A0A323UQT2"/>
<organism evidence="6 7">
    <name type="scientific">Parazoarcus communis SWub3 = DSM 12120</name>
    <dbReference type="NCBI Taxonomy" id="1121029"/>
    <lineage>
        <taxon>Bacteria</taxon>
        <taxon>Pseudomonadati</taxon>
        <taxon>Pseudomonadota</taxon>
        <taxon>Betaproteobacteria</taxon>
        <taxon>Rhodocyclales</taxon>
        <taxon>Zoogloeaceae</taxon>
        <taxon>Parazoarcus</taxon>
    </lineage>
</organism>
<evidence type="ECO:0000313" key="7">
    <source>
        <dbReference type="Proteomes" id="UP000248259"/>
    </source>
</evidence>
<evidence type="ECO:0000256" key="2">
    <source>
        <dbReference type="ARBA" id="ARBA00022723"/>
    </source>
</evidence>
<keyword evidence="3" id="KW-0378">Hydrolase</keyword>
<name>A0A323UQT2_9RHOO</name>
<dbReference type="InterPro" id="IPR024087">
    <property type="entry name" value="Creatininase-like_sf"/>
</dbReference>
<keyword evidence="4" id="KW-0862">Zinc</keyword>
<dbReference type="InterPro" id="IPR003785">
    <property type="entry name" value="Creatininase/forma_Hydrolase"/>
</dbReference>
<dbReference type="GO" id="GO:0046872">
    <property type="term" value="F:metal ion binding"/>
    <property type="evidence" value="ECO:0007669"/>
    <property type="project" value="UniProtKB-KW"/>
</dbReference>
<evidence type="ECO:0000313" key="6">
    <source>
        <dbReference type="EMBL" id="PZA14591.1"/>
    </source>
</evidence>
<dbReference type="GO" id="GO:0009231">
    <property type="term" value="P:riboflavin biosynthetic process"/>
    <property type="evidence" value="ECO:0007669"/>
    <property type="project" value="TreeGrafter"/>
</dbReference>
<proteinExistence type="inferred from homology"/>
<comment type="similarity">
    <text evidence="5">Belongs to the creatininase superfamily.</text>
</comment>
<sequence length="276" mass="29027">MSLPAHRYWSNLSTEDIRQRVGPATVAVLPLAAIEQHGPHLPLSTDLDIGMGLAEAAFARLPAEIDALLLPPLAIGLSLEHAHFPGTLSLSPTTAQAVIAEVGGSIAAAGVRRLILFNSHGGNKAVVDLAALGLRATHDMLVVRANYFRFAPPADALPAQELRHGLHGGALETSMMLHLAPAKVRTDALANWSSLGCTLADHDRRLGPEGEAGFAWLAEDLNPAGVTGNALLANAALGARLVEHFAAVLAELILDTARFDLAWLGSRPQADQARQP</sequence>